<dbReference type="AlphaFoldDB" id="A0AAW0FWW7"/>
<name>A0AAW0FWW7_9APHY</name>
<proteinExistence type="predicted"/>
<organism evidence="2 3">
    <name type="scientific">Cerrena zonata</name>
    <dbReference type="NCBI Taxonomy" id="2478898"/>
    <lineage>
        <taxon>Eukaryota</taxon>
        <taxon>Fungi</taxon>
        <taxon>Dikarya</taxon>
        <taxon>Basidiomycota</taxon>
        <taxon>Agaricomycotina</taxon>
        <taxon>Agaricomycetes</taxon>
        <taxon>Polyporales</taxon>
        <taxon>Cerrenaceae</taxon>
        <taxon>Cerrena</taxon>
    </lineage>
</organism>
<evidence type="ECO:0000256" key="1">
    <source>
        <dbReference type="SAM" id="MobiDB-lite"/>
    </source>
</evidence>
<comment type="caution">
    <text evidence="2">The sequence shown here is derived from an EMBL/GenBank/DDBJ whole genome shotgun (WGS) entry which is preliminary data.</text>
</comment>
<protein>
    <submittedName>
        <fullName evidence="2">Uncharacterized protein</fullName>
    </submittedName>
</protein>
<evidence type="ECO:0000313" key="3">
    <source>
        <dbReference type="Proteomes" id="UP001385951"/>
    </source>
</evidence>
<feature type="region of interest" description="Disordered" evidence="1">
    <location>
        <begin position="155"/>
        <end position="176"/>
    </location>
</feature>
<sequence length="221" mass="25096">MGSQPPQPADPSDCIFLSAYKARYRVLRTIPLILATADPNDLPGDDPSEYGCSIPEDDAEETEVEVIIDPEYSKPRLHVDRIHGYSLSVRILALGRSPFIVEISKVYRCRRSYFARYIHQIELQPDQIIDAGNWTTDESRECVRTSEATLEAVTETSTTTSHKLPNTRSNGDVSMTHAEKGYPYSSSLRDTILNELRYIEKVWDFEFINECLLTMGFLLTP</sequence>
<feature type="compositionally biased region" description="Polar residues" evidence="1">
    <location>
        <begin position="162"/>
        <end position="173"/>
    </location>
</feature>
<dbReference type="EMBL" id="JASBNA010000031">
    <property type="protein sequence ID" value="KAK7683390.1"/>
    <property type="molecule type" value="Genomic_DNA"/>
</dbReference>
<accession>A0AAW0FWW7</accession>
<gene>
    <name evidence="2" type="ORF">QCA50_013652</name>
</gene>
<keyword evidence="3" id="KW-1185">Reference proteome</keyword>
<reference evidence="2 3" key="1">
    <citation type="submission" date="2022-09" db="EMBL/GenBank/DDBJ databases">
        <authorList>
            <person name="Palmer J.M."/>
        </authorList>
    </citation>
    <scope>NUCLEOTIDE SEQUENCE [LARGE SCALE GENOMIC DNA]</scope>
    <source>
        <strain evidence="2 3">DSM 7382</strain>
    </source>
</reference>
<evidence type="ECO:0000313" key="2">
    <source>
        <dbReference type="EMBL" id="KAK7683390.1"/>
    </source>
</evidence>
<dbReference type="Proteomes" id="UP001385951">
    <property type="component" value="Unassembled WGS sequence"/>
</dbReference>